<protein>
    <submittedName>
        <fullName evidence="2">SGNH hydrolase</fullName>
    </submittedName>
</protein>
<dbReference type="PANTHER" id="PTHR37981">
    <property type="entry name" value="LIPASE 2"/>
    <property type="match status" value="1"/>
</dbReference>
<gene>
    <name evidence="2" type="ORF">BU16DRAFT_581441</name>
</gene>
<reference evidence="2" key="1">
    <citation type="journal article" date="2020" name="Stud. Mycol.">
        <title>101 Dothideomycetes genomes: a test case for predicting lifestyles and emergence of pathogens.</title>
        <authorList>
            <person name="Haridas S."/>
            <person name="Albert R."/>
            <person name="Binder M."/>
            <person name="Bloem J."/>
            <person name="Labutti K."/>
            <person name="Salamov A."/>
            <person name="Andreopoulos B."/>
            <person name="Baker S."/>
            <person name="Barry K."/>
            <person name="Bills G."/>
            <person name="Bluhm B."/>
            <person name="Cannon C."/>
            <person name="Castanera R."/>
            <person name="Culley D."/>
            <person name="Daum C."/>
            <person name="Ezra D."/>
            <person name="Gonzalez J."/>
            <person name="Henrissat B."/>
            <person name="Kuo A."/>
            <person name="Liang C."/>
            <person name="Lipzen A."/>
            <person name="Lutzoni F."/>
            <person name="Magnuson J."/>
            <person name="Mondo S."/>
            <person name="Nolan M."/>
            <person name="Ohm R."/>
            <person name="Pangilinan J."/>
            <person name="Park H.-J."/>
            <person name="Ramirez L."/>
            <person name="Alfaro M."/>
            <person name="Sun H."/>
            <person name="Tritt A."/>
            <person name="Yoshinaga Y."/>
            <person name="Zwiers L.-H."/>
            <person name="Turgeon B."/>
            <person name="Goodwin S."/>
            <person name="Spatafora J."/>
            <person name="Crous P."/>
            <person name="Grigoriev I."/>
        </authorList>
    </citation>
    <scope>NUCLEOTIDE SEQUENCE</scope>
    <source>
        <strain evidence="2">CBS 269.34</strain>
    </source>
</reference>
<feature type="chain" id="PRO_5025356718" evidence="1">
    <location>
        <begin position="23"/>
        <end position="418"/>
    </location>
</feature>
<organism evidence="2 3">
    <name type="scientific">Lophium mytilinum</name>
    <dbReference type="NCBI Taxonomy" id="390894"/>
    <lineage>
        <taxon>Eukaryota</taxon>
        <taxon>Fungi</taxon>
        <taxon>Dikarya</taxon>
        <taxon>Ascomycota</taxon>
        <taxon>Pezizomycotina</taxon>
        <taxon>Dothideomycetes</taxon>
        <taxon>Pleosporomycetidae</taxon>
        <taxon>Mytilinidiales</taxon>
        <taxon>Mytilinidiaceae</taxon>
        <taxon>Lophium</taxon>
    </lineage>
</organism>
<accession>A0A6A6QWE4</accession>
<dbReference type="InterPro" id="IPR037460">
    <property type="entry name" value="SEST-like"/>
</dbReference>
<dbReference type="InterPro" id="IPR036514">
    <property type="entry name" value="SGNH_hydro_sf"/>
</dbReference>
<dbReference type="OrthoDB" id="21678at2759"/>
<dbReference type="EMBL" id="MU004188">
    <property type="protein sequence ID" value="KAF2496003.1"/>
    <property type="molecule type" value="Genomic_DNA"/>
</dbReference>
<feature type="signal peptide" evidence="1">
    <location>
        <begin position="1"/>
        <end position="22"/>
    </location>
</feature>
<dbReference type="GO" id="GO:0016788">
    <property type="term" value="F:hydrolase activity, acting on ester bonds"/>
    <property type="evidence" value="ECO:0007669"/>
    <property type="project" value="InterPro"/>
</dbReference>
<keyword evidence="3" id="KW-1185">Reference proteome</keyword>
<dbReference type="CDD" id="cd01823">
    <property type="entry name" value="SEST_like"/>
    <property type="match status" value="1"/>
</dbReference>
<dbReference type="Gene3D" id="3.40.50.1110">
    <property type="entry name" value="SGNH hydrolase"/>
    <property type="match status" value="1"/>
</dbReference>
<dbReference type="AlphaFoldDB" id="A0A6A6QWE4"/>
<dbReference type="Proteomes" id="UP000799750">
    <property type="component" value="Unassembled WGS sequence"/>
</dbReference>
<keyword evidence="2" id="KW-0378">Hydrolase</keyword>
<evidence type="ECO:0000313" key="3">
    <source>
        <dbReference type="Proteomes" id="UP000799750"/>
    </source>
</evidence>
<evidence type="ECO:0000313" key="2">
    <source>
        <dbReference type="EMBL" id="KAF2496003.1"/>
    </source>
</evidence>
<evidence type="ECO:0000256" key="1">
    <source>
        <dbReference type="SAM" id="SignalP"/>
    </source>
</evidence>
<sequence length="418" mass="44458">MSLVFLLALSIVFLATTSPSLAVPHSSSIPSIPSIPNIADFLRDHPLYTRPIQPITTILAIGDSYTAGEGANGSADYITTSAGCDRYKQSWPLQLVANPAWDSFNSRTPDLVFGACSGAKMDDLVTKQLKPGIPNEAAQYTKIGKPQIAVMTIGGNDANFFGAINDCILHITPPSNSCPETLASISTTLASPAFKSHLATTLTAILTTGRAAAAASPPESFQLYLAGYVPFFNADDAGCDNVSWNVHGGSEPKLTRGLRESMNGLVELLNKVLAEVARAMRPWGVFYVEGFEEAFGGHRFCEPAGVGYLERPTGVGTWFWHIWSGDGGAGELGGRDGAGGRVGKEVLEDLVSEAVVRGRDGEAKAPVATLQRRMESGELAGRDVEDVRRALSRVFHPKGVGYAPFAKAFLDAIRSNRG</sequence>
<dbReference type="PANTHER" id="PTHR37981:SF1">
    <property type="entry name" value="SGNH HYDROLASE-TYPE ESTERASE DOMAIN-CONTAINING PROTEIN"/>
    <property type="match status" value="1"/>
</dbReference>
<proteinExistence type="predicted"/>
<keyword evidence="1" id="KW-0732">Signal</keyword>
<name>A0A6A6QWE4_9PEZI</name>
<dbReference type="SUPFAM" id="SSF52266">
    <property type="entry name" value="SGNH hydrolase"/>
    <property type="match status" value="1"/>
</dbReference>
<dbReference type="GO" id="GO:0006629">
    <property type="term" value="P:lipid metabolic process"/>
    <property type="evidence" value="ECO:0007669"/>
    <property type="project" value="TreeGrafter"/>
</dbReference>